<evidence type="ECO:0000313" key="1">
    <source>
        <dbReference type="EMBL" id="MFC7058443.1"/>
    </source>
</evidence>
<accession>A0ABD5W2M6</accession>
<comment type="caution">
    <text evidence="1">The sequence shown here is derived from an EMBL/GenBank/DDBJ whole genome shotgun (WGS) entry which is preliminary data.</text>
</comment>
<keyword evidence="2" id="KW-1185">Reference proteome</keyword>
<dbReference type="AlphaFoldDB" id="A0ABD5W2M6"/>
<name>A0ABD5W2M6_9EURY</name>
<dbReference type="RefSeq" id="WP_382185361.1">
    <property type="nucleotide sequence ID" value="NZ_JBHSZI010000001.1"/>
</dbReference>
<proteinExistence type="predicted"/>
<evidence type="ECO:0000313" key="2">
    <source>
        <dbReference type="Proteomes" id="UP001596445"/>
    </source>
</evidence>
<organism evidence="1 2">
    <name type="scientific">Halovenus salina</name>
    <dbReference type="NCBI Taxonomy" id="1510225"/>
    <lineage>
        <taxon>Archaea</taxon>
        <taxon>Methanobacteriati</taxon>
        <taxon>Methanobacteriota</taxon>
        <taxon>Stenosarchaea group</taxon>
        <taxon>Halobacteria</taxon>
        <taxon>Halobacteriales</taxon>
        <taxon>Haloarculaceae</taxon>
        <taxon>Halovenus</taxon>
    </lineage>
</organism>
<protein>
    <submittedName>
        <fullName evidence="1">Uncharacterized protein</fullName>
    </submittedName>
</protein>
<dbReference type="Proteomes" id="UP001596445">
    <property type="component" value="Unassembled WGS sequence"/>
</dbReference>
<gene>
    <name evidence="1" type="ORF">ACFQQG_09955</name>
</gene>
<sequence length="73" mass="8028">MSCFLPDRGPQRREPFVGALGVLVEFDDWPISSESSMLTLSKATAYWLTCCPSVRISTPSATSPAVVRMSSFR</sequence>
<dbReference type="EMBL" id="JBHSZI010000001">
    <property type="protein sequence ID" value="MFC7058443.1"/>
    <property type="molecule type" value="Genomic_DNA"/>
</dbReference>
<reference evidence="1 2" key="1">
    <citation type="journal article" date="2019" name="Int. J. Syst. Evol. Microbiol.">
        <title>The Global Catalogue of Microorganisms (GCM) 10K type strain sequencing project: providing services to taxonomists for standard genome sequencing and annotation.</title>
        <authorList>
            <consortium name="The Broad Institute Genomics Platform"/>
            <consortium name="The Broad Institute Genome Sequencing Center for Infectious Disease"/>
            <person name="Wu L."/>
            <person name="Ma J."/>
        </authorList>
    </citation>
    <scope>NUCLEOTIDE SEQUENCE [LARGE SCALE GENOMIC DNA]</scope>
    <source>
        <strain evidence="1 2">JCM 30072</strain>
    </source>
</reference>